<dbReference type="AlphaFoldDB" id="A0A091ED04"/>
<evidence type="ECO:0000256" key="1">
    <source>
        <dbReference type="SAM" id="MobiDB-lite"/>
    </source>
</evidence>
<evidence type="ECO:0000313" key="3">
    <source>
        <dbReference type="Proteomes" id="UP000028990"/>
    </source>
</evidence>
<feature type="region of interest" description="Disordered" evidence="1">
    <location>
        <begin position="179"/>
        <end position="245"/>
    </location>
</feature>
<keyword evidence="3" id="KW-1185">Reference proteome</keyword>
<proteinExistence type="predicted"/>
<protein>
    <submittedName>
        <fullName evidence="2">Uncharacterized protein</fullName>
    </submittedName>
</protein>
<reference evidence="2 3" key="1">
    <citation type="submission" date="2013-11" db="EMBL/GenBank/DDBJ databases">
        <title>The Damaraland mole rat (Fukomys damarensis) genome and evolution of African mole rats.</title>
        <authorList>
            <person name="Gladyshev V.N."/>
            <person name="Fang X."/>
        </authorList>
    </citation>
    <scope>NUCLEOTIDE SEQUENCE [LARGE SCALE GENOMIC DNA]</scope>
    <source>
        <tissue evidence="2">Liver</tissue>
    </source>
</reference>
<organism evidence="2 3">
    <name type="scientific">Fukomys damarensis</name>
    <name type="common">Damaraland mole rat</name>
    <name type="synonym">Cryptomys damarensis</name>
    <dbReference type="NCBI Taxonomy" id="885580"/>
    <lineage>
        <taxon>Eukaryota</taxon>
        <taxon>Metazoa</taxon>
        <taxon>Chordata</taxon>
        <taxon>Craniata</taxon>
        <taxon>Vertebrata</taxon>
        <taxon>Euteleostomi</taxon>
        <taxon>Mammalia</taxon>
        <taxon>Eutheria</taxon>
        <taxon>Euarchontoglires</taxon>
        <taxon>Glires</taxon>
        <taxon>Rodentia</taxon>
        <taxon>Hystricomorpha</taxon>
        <taxon>Bathyergidae</taxon>
        <taxon>Fukomys</taxon>
    </lineage>
</organism>
<dbReference type="Proteomes" id="UP000028990">
    <property type="component" value="Unassembled WGS sequence"/>
</dbReference>
<dbReference type="EMBL" id="KN122104">
    <property type="protein sequence ID" value="KFO33186.1"/>
    <property type="molecule type" value="Genomic_DNA"/>
</dbReference>
<evidence type="ECO:0000313" key="2">
    <source>
        <dbReference type="EMBL" id="KFO33186.1"/>
    </source>
</evidence>
<accession>A0A091ED04</accession>
<feature type="compositionally biased region" description="Basic and acidic residues" evidence="1">
    <location>
        <begin position="184"/>
        <end position="223"/>
    </location>
</feature>
<gene>
    <name evidence="2" type="ORF">H920_05374</name>
</gene>
<sequence>MASNTSEPPPPPAEFGLKGWSATLWQYCASFPRTSAVSFPIRLEETEARGRRTNRFLEGLPSSFENRSCRPRTLRGLTLRFLCGAQLVLNHTTEPSTLPPPDSQAASCVRTLRGLTLRFLCGAQLVLNHTTEPSTLPPPDSQAASCVSSAPRRTIEWLARSDGATRRLLQTCKVSKMLNSSAQVREKSRASPDRETNQAQEKDKEKRWAKEDGGSGRPRERPGGRAPPRVPERNRTPEWCFTPTY</sequence>
<name>A0A091ED04_FUKDA</name>